<proteinExistence type="predicted"/>
<dbReference type="InterPro" id="IPR002156">
    <property type="entry name" value="RNaseH_domain"/>
</dbReference>
<evidence type="ECO:0000313" key="3">
    <source>
        <dbReference type="EMBL" id="KAF4623289.1"/>
    </source>
</evidence>
<keyword evidence="4" id="KW-1185">Reference proteome</keyword>
<dbReference type="Gene3D" id="3.30.420.10">
    <property type="entry name" value="Ribonuclease H-like superfamily/Ribonuclease H"/>
    <property type="match status" value="1"/>
</dbReference>
<comment type="caution">
    <text evidence="3">The sequence shown here is derived from an EMBL/GenBank/DDBJ whole genome shotgun (WGS) entry which is preliminary data.</text>
</comment>
<dbReference type="InterPro" id="IPR012337">
    <property type="entry name" value="RNaseH-like_sf"/>
</dbReference>
<dbReference type="CDD" id="cd09276">
    <property type="entry name" value="Rnase_HI_RT_non_LTR"/>
    <property type="match status" value="1"/>
</dbReference>
<dbReference type="Pfam" id="PF00075">
    <property type="entry name" value="RNase_H"/>
    <property type="match status" value="1"/>
</dbReference>
<dbReference type="EMBL" id="JAACJL010000001">
    <property type="protein sequence ID" value="KAF4623289.1"/>
    <property type="molecule type" value="Genomic_DNA"/>
</dbReference>
<evidence type="ECO:0000259" key="2">
    <source>
        <dbReference type="PROSITE" id="PS50879"/>
    </source>
</evidence>
<accession>A0A8H4R6R3</accession>
<organism evidence="3 4">
    <name type="scientific">Agrocybe pediades</name>
    <dbReference type="NCBI Taxonomy" id="84607"/>
    <lineage>
        <taxon>Eukaryota</taxon>
        <taxon>Fungi</taxon>
        <taxon>Dikarya</taxon>
        <taxon>Basidiomycota</taxon>
        <taxon>Agaricomycotina</taxon>
        <taxon>Agaricomycetes</taxon>
        <taxon>Agaricomycetidae</taxon>
        <taxon>Agaricales</taxon>
        <taxon>Agaricineae</taxon>
        <taxon>Strophariaceae</taxon>
        <taxon>Agrocybe</taxon>
    </lineage>
</organism>
<evidence type="ECO:0000256" key="1">
    <source>
        <dbReference type="SAM" id="MobiDB-lite"/>
    </source>
</evidence>
<dbReference type="PROSITE" id="PS50879">
    <property type="entry name" value="RNASE_H_1"/>
    <property type="match status" value="1"/>
</dbReference>
<dbReference type="GO" id="GO:0003676">
    <property type="term" value="F:nucleic acid binding"/>
    <property type="evidence" value="ECO:0007669"/>
    <property type="project" value="InterPro"/>
</dbReference>
<evidence type="ECO:0000313" key="4">
    <source>
        <dbReference type="Proteomes" id="UP000521872"/>
    </source>
</evidence>
<sequence>MEAEARDTAPIKIYTDGSGFNDGAGAAAVLYANGTGAPTNSLRHHLGPLTDHSTYEGEAVGLILVAWFLRTHCKNRVGQDSISIYTDCQSAITTARDMKLGPGQYLFNEFHKLIAPLRGQGPNRVKFTIRWISAHSDVAGNEKVDEEAKEAAQGNSTPPIFLPSLLRRPLPLGKSALLQQAKKDRKEEWKTEWNSSPRKKKMKKVDKDFPHANFSKMADAMTRRQASILVQLRTGHLPLNDYLYKRKLSPSPTCPACTTNRDETLDHILTECPAYMKQRSSLRRTIKGRSLSKYHTLLSDPKRAMAIVTFIENTKRWKTGYMKPAARDQSEN</sequence>
<reference evidence="3 4" key="1">
    <citation type="submission" date="2019-12" db="EMBL/GenBank/DDBJ databases">
        <authorList>
            <person name="Floudas D."/>
            <person name="Bentzer J."/>
            <person name="Ahren D."/>
            <person name="Johansson T."/>
            <person name="Persson P."/>
            <person name="Tunlid A."/>
        </authorList>
    </citation>
    <scope>NUCLEOTIDE SEQUENCE [LARGE SCALE GENOMIC DNA]</scope>
    <source>
        <strain evidence="3 4">CBS 102.39</strain>
    </source>
</reference>
<dbReference type="SUPFAM" id="SSF53098">
    <property type="entry name" value="Ribonuclease H-like"/>
    <property type="match status" value="1"/>
</dbReference>
<feature type="region of interest" description="Disordered" evidence="1">
    <location>
        <begin position="181"/>
        <end position="205"/>
    </location>
</feature>
<dbReference type="AlphaFoldDB" id="A0A8H4R6R3"/>
<feature type="domain" description="RNase H type-1" evidence="2">
    <location>
        <begin position="7"/>
        <end position="153"/>
    </location>
</feature>
<feature type="compositionally biased region" description="Basic and acidic residues" evidence="1">
    <location>
        <begin position="181"/>
        <end position="191"/>
    </location>
</feature>
<dbReference type="GO" id="GO:0004523">
    <property type="term" value="F:RNA-DNA hybrid ribonuclease activity"/>
    <property type="evidence" value="ECO:0007669"/>
    <property type="project" value="InterPro"/>
</dbReference>
<dbReference type="InterPro" id="IPR036397">
    <property type="entry name" value="RNaseH_sf"/>
</dbReference>
<protein>
    <recommendedName>
        <fullName evidence="2">RNase H type-1 domain-containing protein</fullName>
    </recommendedName>
</protein>
<gene>
    <name evidence="3" type="ORF">D9613_001546</name>
</gene>
<name>A0A8H4R6R3_9AGAR</name>
<dbReference type="Proteomes" id="UP000521872">
    <property type="component" value="Unassembled WGS sequence"/>
</dbReference>